<feature type="transmembrane region" description="Helical" evidence="2">
    <location>
        <begin position="88"/>
        <end position="110"/>
    </location>
</feature>
<organism evidence="3 4">
    <name type="scientific">Puccinia triticina</name>
    <dbReference type="NCBI Taxonomy" id="208348"/>
    <lineage>
        <taxon>Eukaryota</taxon>
        <taxon>Fungi</taxon>
        <taxon>Dikarya</taxon>
        <taxon>Basidiomycota</taxon>
        <taxon>Pucciniomycotina</taxon>
        <taxon>Pucciniomycetes</taxon>
        <taxon>Pucciniales</taxon>
        <taxon>Pucciniaceae</taxon>
        <taxon>Puccinia</taxon>
    </lineage>
</organism>
<keyword evidence="2" id="KW-0472">Membrane</keyword>
<keyword evidence="2" id="KW-0812">Transmembrane</keyword>
<name>A0ABY7D5W0_9BASI</name>
<feature type="transmembrane region" description="Helical" evidence="2">
    <location>
        <begin position="33"/>
        <end position="56"/>
    </location>
</feature>
<feature type="transmembrane region" description="Helical" evidence="2">
    <location>
        <begin position="158"/>
        <end position="178"/>
    </location>
</feature>
<feature type="region of interest" description="Disordered" evidence="1">
    <location>
        <begin position="203"/>
        <end position="262"/>
    </location>
</feature>
<proteinExistence type="predicted"/>
<feature type="transmembrane region" description="Helical" evidence="2">
    <location>
        <begin position="117"/>
        <end position="138"/>
    </location>
</feature>
<accession>A0ABY7D5W0</accession>
<evidence type="ECO:0000313" key="4">
    <source>
        <dbReference type="Proteomes" id="UP001164743"/>
    </source>
</evidence>
<sequence>MAEPSGEKPAERPATNFQITSARLQTQIRKKPLCALRVFFFVLLWTLALANVVIVVREFQNSLPFVIGLGPRRRIGIEDSRRQALPVIIAPCITLIIFIPLAVGLPLFGIASFLARYIVEAVWTGLVVVLTVAGAASLSPQPTSPLLPITLQYDLSVTLGLSFIIVVFLSFYNILLLCRLSFLLGQGAPNLIHASVASLLYTQESSDSPDEPPKPEKPSQQASAAEIAQVDRRLENGSIKTLSSGWDDEDDEKGKSAAKGESRFAKAKSLLTSPLRQSTSKT</sequence>
<feature type="compositionally biased region" description="Basic and acidic residues" evidence="1">
    <location>
        <begin position="252"/>
        <end position="262"/>
    </location>
</feature>
<dbReference type="Proteomes" id="UP001164743">
    <property type="component" value="Chromosome 17A"/>
</dbReference>
<reference evidence="3" key="1">
    <citation type="submission" date="2022-10" db="EMBL/GenBank/DDBJ databases">
        <title>Puccinia triticina Genome sequencing and assembly.</title>
        <authorList>
            <person name="Li C."/>
        </authorList>
    </citation>
    <scope>NUCLEOTIDE SEQUENCE</scope>
    <source>
        <strain evidence="3">Pt15</strain>
    </source>
</reference>
<gene>
    <name evidence="3" type="ORF">PtA15_17A243</name>
</gene>
<keyword evidence="4" id="KW-1185">Reference proteome</keyword>
<dbReference type="EMBL" id="CP110437">
    <property type="protein sequence ID" value="WAQ92761.1"/>
    <property type="molecule type" value="Genomic_DNA"/>
</dbReference>
<keyword evidence="2" id="KW-1133">Transmembrane helix</keyword>
<evidence type="ECO:0000313" key="3">
    <source>
        <dbReference type="EMBL" id="WAQ92761.1"/>
    </source>
</evidence>
<dbReference type="RefSeq" id="XP_053028316.1">
    <property type="nucleotide sequence ID" value="XM_053164339.1"/>
</dbReference>
<dbReference type="GeneID" id="77805234"/>
<protein>
    <submittedName>
        <fullName evidence="3">Uncharacterized protein</fullName>
    </submittedName>
</protein>
<evidence type="ECO:0000256" key="2">
    <source>
        <dbReference type="SAM" id="Phobius"/>
    </source>
</evidence>
<evidence type="ECO:0000256" key="1">
    <source>
        <dbReference type="SAM" id="MobiDB-lite"/>
    </source>
</evidence>